<evidence type="ECO:0000313" key="4">
    <source>
        <dbReference type="Proteomes" id="UP000006352"/>
    </source>
</evidence>
<dbReference type="InParanoid" id="J4IBQ1"/>
<gene>
    <name evidence="3" type="ORF">FIBRA_07253</name>
</gene>
<dbReference type="STRING" id="599839.J4IBQ1"/>
<dbReference type="InterPro" id="IPR052953">
    <property type="entry name" value="Ser-rich/MCO-related"/>
</dbReference>
<organism evidence="3 4">
    <name type="scientific">Fibroporia radiculosa</name>
    <dbReference type="NCBI Taxonomy" id="599839"/>
    <lineage>
        <taxon>Eukaryota</taxon>
        <taxon>Fungi</taxon>
        <taxon>Dikarya</taxon>
        <taxon>Basidiomycota</taxon>
        <taxon>Agaricomycotina</taxon>
        <taxon>Agaricomycetes</taxon>
        <taxon>Polyporales</taxon>
        <taxon>Fibroporiaceae</taxon>
        <taxon>Fibroporia</taxon>
    </lineage>
</organism>
<dbReference type="PANTHER" id="PTHR34883:SF4">
    <property type="entry name" value="CUPREDOXIN"/>
    <property type="match status" value="1"/>
</dbReference>
<dbReference type="CDD" id="cd00920">
    <property type="entry name" value="Cupredoxin"/>
    <property type="match status" value="2"/>
</dbReference>
<dbReference type="HOGENOM" id="CLU_060348_0_0_1"/>
<proteinExistence type="predicted"/>
<evidence type="ECO:0000256" key="2">
    <source>
        <dbReference type="SAM" id="SignalP"/>
    </source>
</evidence>
<dbReference type="Gene3D" id="2.60.40.420">
    <property type="entry name" value="Cupredoxins - blue copper proteins"/>
    <property type="match status" value="2"/>
</dbReference>
<accession>J4IBQ1</accession>
<evidence type="ECO:0008006" key="5">
    <source>
        <dbReference type="Google" id="ProtNLM"/>
    </source>
</evidence>
<dbReference type="InterPro" id="IPR008972">
    <property type="entry name" value="Cupredoxin"/>
</dbReference>
<sequence length="389" mass="40989">MFHTARFFFCVFVLLANASRSWAVQYQVIVGGEGVLKYNPEYVNANPGDTVVFSFRQENHTATQSTLDNPCEHTNNGFDSGFLPVAANNTDGPFPAAEYTVQDTDPVWVFCRQANHCRLGMVFAINPGDQFSIFQANAMGNGTTNSSLPSNTTSGITSTSSTITSMPSAIPSVANTTTSPSTSSATTSDITSVVTTTTTVTITDLPSSTSSSTSASIPTTTSTDHVVIVGGANELLTYQPSNITADIGDTVTFHFMQTNHTATQSSFDDPCRGLTETSTTGQLGFDSGFMPVASNATSYPTFTVQINDTSPIWVYCKQTNPKSHCGAGMVFSVNAVESSPNNFAAFQAKAKQINGTTSDTATTSGATTLGYSFGPTIIASLLILGTYAL</sequence>
<dbReference type="AlphaFoldDB" id="J4IBQ1"/>
<evidence type="ECO:0000256" key="1">
    <source>
        <dbReference type="SAM" id="MobiDB-lite"/>
    </source>
</evidence>
<keyword evidence="4" id="KW-1185">Reference proteome</keyword>
<dbReference type="RefSeq" id="XP_012184334.1">
    <property type="nucleotide sequence ID" value="XM_012328944.1"/>
</dbReference>
<dbReference type="EMBL" id="HE797177">
    <property type="protein sequence ID" value="CCM05051.1"/>
    <property type="molecule type" value="Genomic_DNA"/>
</dbReference>
<dbReference type="PANTHER" id="PTHR34883">
    <property type="entry name" value="SERINE-RICH PROTEIN, PUTATIVE-RELATED-RELATED"/>
    <property type="match status" value="1"/>
</dbReference>
<keyword evidence="2" id="KW-0732">Signal</keyword>
<feature type="signal peptide" evidence="2">
    <location>
        <begin position="1"/>
        <end position="23"/>
    </location>
</feature>
<reference evidence="3 4" key="1">
    <citation type="journal article" date="2012" name="Appl. Environ. Microbiol.">
        <title>Short-read sequencing for genomic analysis of the brown rot fungus Fibroporia radiculosa.</title>
        <authorList>
            <person name="Tang J.D."/>
            <person name="Perkins A.D."/>
            <person name="Sonstegard T.S."/>
            <person name="Schroeder S.G."/>
            <person name="Burgess S.C."/>
            <person name="Diehl S.V."/>
        </authorList>
    </citation>
    <scope>NUCLEOTIDE SEQUENCE [LARGE SCALE GENOMIC DNA]</scope>
    <source>
        <strain evidence="3 4">TFFH 294</strain>
    </source>
</reference>
<feature type="region of interest" description="Disordered" evidence="1">
    <location>
        <begin position="144"/>
        <end position="190"/>
    </location>
</feature>
<dbReference type="OrthoDB" id="1921208at2759"/>
<protein>
    <recommendedName>
        <fullName evidence="5">Phytocyanin domain-containing protein</fullName>
    </recommendedName>
</protein>
<evidence type="ECO:0000313" key="3">
    <source>
        <dbReference type="EMBL" id="CCM05051.1"/>
    </source>
</evidence>
<dbReference type="Proteomes" id="UP000006352">
    <property type="component" value="Unassembled WGS sequence"/>
</dbReference>
<dbReference type="GeneID" id="24099962"/>
<feature type="chain" id="PRO_5003778864" description="Phytocyanin domain-containing protein" evidence="2">
    <location>
        <begin position="24"/>
        <end position="389"/>
    </location>
</feature>
<name>J4IBQ1_9APHY</name>
<dbReference type="SUPFAM" id="SSF49503">
    <property type="entry name" value="Cupredoxins"/>
    <property type="match status" value="2"/>
</dbReference>